<organism evidence="1 2">
    <name type="scientific">Spirosoma linguale (strain ATCC 33905 / DSM 74 / LMG 10896 / Claus 1)</name>
    <dbReference type="NCBI Taxonomy" id="504472"/>
    <lineage>
        <taxon>Bacteria</taxon>
        <taxon>Pseudomonadati</taxon>
        <taxon>Bacteroidota</taxon>
        <taxon>Cytophagia</taxon>
        <taxon>Cytophagales</taxon>
        <taxon>Cytophagaceae</taxon>
        <taxon>Spirosoma</taxon>
    </lineage>
</organism>
<sequence>MSVTLAHQFVASFYQFSLCFRVFSQLSIHEGFIALYL</sequence>
<gene>
    <name evidence="1" type="ordered locus">Slin_5828</name>
</gene>
<evidence type="ECO:0000313" key="1">
    <source>
        <dbReference type="EMBL" id="ADB41793.1"/>
    </source>
</evidence>
<dbReference type="STRING" id="504472.Slin_5828"/>
<dbReference type="AlphaFoldDB" id="D2QSL1"/>
<dbReference type="HOGENOM" id="CLU_3348783_0_0_10"/>
<dbReference type="EMBL" id="CP001769">
    <property type="protein sequence ID" value="ADB41793.1"/>
    <property type="molecule type" value="Genomic_DNA"/>
</dbReference>
<evidence type="ECO:0000313" key="2">
    <source>
        <dbReference type="Proteomes" id="UP000002028"/>
    </source>
</evidence>
<proteinExistence type="predicted"/>
<accession>D2QSL1</accession>
<keyword evidence="2" id="KW-1185">Reference proteome</keyword>
<protein>
    <submittedName>
        <fullName evidence="1">Uncharacterized protein</fullName>
    </submittedName>
</protein>
<dbReference type="KEGG" id="sli:Slin_5828"/>
<dbReference type="Proteomes" id="UP000002028">
    <property type="component" value="Chromosome"/>
</dbReference>
<name>D2QSL1_SPILD</name>
<reference evidence="1 2" key="1">
    <citation type="journal article" date="2010" name="Stand. Genomic Sci.">
        <title>Complete genome sequence of Spirosoma linguale type strain (1).</title>
        <authorList>
            <person name="Lail K."/>
            <person name="Sikorski J."/>
            <person name="Saunders E."/>
            <person name="Lapidus A."/>
            <person name="Glavina Del Rio T."/>
            <person name="Copeland A."/>
            <person name="Tice H."/>
            <person name="Cheng J.-F."/>
            <person name="Lucas S."/>
            <person name="Nolan M."/>
            <person name="Bruce D."/>
            <person name="Goodwin L."/>
            <person name="Pitluck S."/>
            <person name="Ivanova N."/>
            <person name="Mavromatis K."/>
            <person name="Ovchinnikova G."/>
            <person name="Pati A."/>
            <person name="Chen A."/>
            <person name="Palaniappan K."/>
            <person name="Land M."/>
            <person name="Hauser L."/>
            <person name="Chang Y.-J."/>
            <person name="Jeffries C.D."/>
            <person name="Chain P."/>
            <person name="Brettin T."/>
            <person name="Detter J.C."/>
            <person name="Schuetze A."/>
            <person name="Rohde M."/>
            <person name="Tindall B.J."/>
            <person name="Goeker M."/>
            <person name="Bristow J."/>
            <person name="Eisen J.A."/>
            <person name="Markowitz V."/>
            <person name="Hugenholtz P."/>
            <person name="Kyrpides N.C."/>
            <person name="Klenk H.-P."/>
            <person name="Chen F."/>
        </authorList>
    </citation>
    <scope>NUCLEOTIDE SEQUENCE [LARGE SCALE GENOMIC DNA]</scope>
    <source>
        <strain evidence="2">ATCC 33905 / DSM 74 / LMG 10896 / Claus 1</strain>
    </source>
</reference>